<dbReference type="RefSeq" id="WP_379026994.1">
    <property type="nucleotide sequence ID" value="NZ_JBHUGY010000076.1"/>
</dbReference>
<feature type="domain" description="Autotransporter" evidence="1">
    <location>
        <begin position="1368"/>
        <end position="1646"/>
    </location>
</feature>
<protein>
    <submittedName>
        <fullName evidence="2">Beta strand repeat-containing protein</fullName>
    </submittedName>
</protein>
<organism evidence="2 3">
    <name type="scientific">Mesorhizobium calcicola</name>
    <dbReference type="NCBI Taxonomy" id="1300310"/>
    <lineage>
        <taxon>Bacteria</taxon>
        <taxon>Pseudomonadati</taxon>
        <taxon>Pseudomonadota</taxon>
        <taxon>Alphaproteobacteria</taxon>
        <taxon>Hyphomicrobiales</taxon>
        <taxon>Phyllobacteriaceae</taxon>
        <taxon>Mesorhizobium</taxon>
    </lineage>
</organism>
<gene>
    <name evidence="2" type="ORF">ACFSQT_37180</name>
</gene>
<dbReference type="PROSITE" id="PS51208">
    <property type="entry name" value="AUTOTRANSPORTER"/>
    <property type="match status" value="1"/>
</dbReference>
<dbReference type="SMART" id="SM00869">
    <property type="entry name" value="Autotransporter"/>
    <property type="match status" value="1"/>
</dbReference>
<dbReference type="SUPFAM" id="SSF51126">
    <property type="entry name" value="Pectin lyase-like"/>
    <property type="match status" value="1"/>
</dbReference>
<name>A0ABW4WPS4_9HYPH</name>
<evidence type="ECO:0000313" key="3">
    <source>
        <dbReference type="Proteomes" id="UP001597349"/>
    </source>
</evidence>
<dbReference type="Gene3D" id="2.40.128.130">
    <property type="entry name" value="Autotransporter beta-domain"/>
    <property type="match status" value="1"/>
</dbReference>
<dbReference type="Gene3D" id="2.160.20.20">
    <property type="match status" value="1"/>
</dbReference>
<dbReference type="InterPro" id="IPR012332">
    <property type="entry name" value="Autotransporter_pectin_lyase_C"/>
</dbReference>
<dbReference type="InterPro" id="IPR036709">
    <property type="entry name" value="Autotransporte_beta_dom_sf"/>
</dbReference>
<reference evidence="3" key="1">
    <citation type="journal article" date="2019" name="Int. J. Syst. Evol. Microbiol.">
        <title>The Global Catalogue of Microorganisms (GCM) 10K type strain sequencing project: providing services to taxonomists for standard genome sequencing and annotation.</title>
        <authorList>
            <consortium name="The Broad Institute Genomics Platform"/>
            <consortium name="The Broad Institute Genome Sequencing Center for Infectious Disease"/>
            <person name="Wu L."/>
            <person name="Ma J."/>
        </authorList>
    </citation>
    <scope>NUCLEOTIDE SEQUENCE [LARGE SCALE GENOMIC DNA]</scope>
    <source>
        <strain evidence="3">CGMCC 1.16226</strain>
    </source>
</reference>
<accession>A0ABW4WPS4</accession>
<keyword evidence="3" id="KW-1185">Reference proteome</keyword>
<dbReference type="EMBL" id="JBHUGY010000076">
    <property type="protein sequence ID" value="MFD2058519.1"/>
    <property type="molecule type" value="Genomic_DNA"/>
</dbReference>
<dbReference type="SUPFAM" id="SSF103515">
    <property type="entry name" value="Autotransporter"/>
    <property type="match status" value="1"/>
</dbReference>
<dbReference type="InterPro" id="IPR006315">
    <property type="entry name" value="OM_autotransptr_brl_dom"/>
</dbReference>
<dbReference type="Proteomes" id="UP001597349">
    <property type="component" value="Unassembled WGS sequence"/>
</dbReference>
<dbReference type="InterPro" id="IPR011050">
    <property type="entry name" value="Pectin_lyase_fold/virulence"/>
</dbReference>
<dbReference type="InterPro" id="IPR005546">
    <property type="entry name" value="Autotransporte_beta"/>
</dbReference>
<comment type="caution">
    <text evidence="2">The sequence shown here is derived from an EMBL/GenBank/DDBJ whole genome shotgun (WGS) entry which is preliminary data.</text>
</comment>
<dbReference type="Pfam" id="PF03797">
    <property type="entry name" value="Autotransporter"/>
    <property type="match status" value="1"/>
</dbReference>
<evidence type="ECO:0000259" key="1">
    <source>
        <dbReference type="PROSITE" id="PS51208"/>
    </source>
</evidence>
<sequence>MGFTLGFDVAFARDVVELCPKHRHLLLLGTALGSTLIAFSASPSFAANCTQPASPSPITVNGAATPISCANTVARTATVAGDNAIDIVTTGNGNTVDITNSGPLTTTSTSLVPQPPNTDYSQSTGARGIYAGTNGIGADITINNSGTINSYSDSIEATDGATSGTVLSGDTHITITNSGNLTAGPNAEGIYANASYGSNNLVTIDNSGAIQTGASASPSGTSSGIFVAVDGDNSQINVTNSGAISTIGDTASGISAIANYYNGDNGSIVIDNKAAITTTGAGAYGILAQAGGIAPNDGGTVTITNTATVSAGYMGIAGFTYGSGGDITIDNKGNITAGTGGYDGSDGIKAVANGGDATISITNSGVIDTTAGGAYSIGIEAINTPCLCAGSNTNIFVTNTAAITTGADSAGILARSIGDGAVVTIDNSGNIQTGPSTSGSGNSFGIFATVAGEEGQINVNNNGSISTVGDDAIGIGAANYYAGSDSSIVIDNKSGGTITTTGSHAAGIFAASIGPYGAGTIEITNAATINSGYIGIGAVNYGSGGDITITNKAAITTGTGGHGSTGIRALAYGGDSTIVITNSGAIDTTAGGAYSNGIEAVNGSPVAGSSADISITNTAAITTGVDSVGISAYSVGSGSTVMIDNSGAIQTGASSGSTFGYSSGIFAIAEGDGSQISITNDGTITTVGTNAAGIWANANAYDGANGSIVIDNKAGGSIVTTKGAYGIFAMAGNDSSPDNGGTIQITNAATISSGYVGIGSFAYGGGSGITITNKAAITSGNGGYDGSSGILAVADGSDSTISITNSGAIDTTAGGANSSGIEADNGTCLCAASPNPQVSVTNTAAITTGADSVGIFARSTGAGGMVSVDNSGAIETGASTSSFGGSSGIFADVDGDNSQLNVTNNGAIHTVGANAAGIWAMANYYSGSNGNVVVNNKAGGTITTTVSDAFGIFAQAGSLDGAPPNANDGGTVEVTNAAAINAGAKGIGAYTYGSHGTVTVTNSGAIVSTSAGVYAKSNGDDSNVIITNQASVSSLSGDAAISAFTAGANSSITITTSGNTTGVGGFGVIADANGASSTVVINGRSSIHGALGGIRSDSTAGSTINVDASGSLSAGNNLAIKSLAGTAAINNDGVILGRVELSDAGNVMNINGNGVFRAFTDSKFGAGNDTLNNDGTINASGSYFGSSPNTVGLLGLENFVNGSTGSGAGLTTMIDGVTGDKLTISGNFTGQGNSVLGVDVDFSSGTADTLTIGGNASGHTDLVVNATRAGAPAVFIPVVTVAGTTAEGDFDLATPIKAGFFTYGLFLQGNTHGLRSTGLSNAAFELPAGVTGAQDVWLGTTGFWQDRMADLRIEQSGVHNADMPEDKLAARMGGLWARASGDWSNRDSTINYTDPVSLLTGTLDLDRKQRTGAFLGGIDMGLEGVAGGDMLFGVMGGYVTSRLDFKATDDSWNYKGGTVGAYATFLNGGFYLDGLVKADFLDVDINDVGGKASTNATNIGMRLDTGYRVVMGWGFIEPQASLEWVHTNMATVSLFGGAIDFQNGSSGRAKIGVRIGTYMPVNGMTVSPDLTLSVWNHFGSDNAVDINFPGSAFSATDSAGNGTSGEVGVGVNVASASNWSGVVRGSVRFGDRYSAGSIGAALRYGW</sequence>
<dbReference type="NCBIfam" id="TIGR01414">
    <property type="entry name" value="autotrans_barl"/>
    <property type="match status" value="1"/>
</dbReference>
<evidence type="ECO:0000313" key="2">
    <source>
        <dbReference type="EMBL" id="MFD2058519.1"/>
    </source>
</evidence>
<proteinExistence type="predicted"/>